<dbReference type="SUPFAM" id="SSF53706">
    <property type="entry name" value="Formate dehydrogenase/DMSO reductase, domains 1-3"/>
    <property type="match status" value="1"/>
</dbReference>
<evidence type="ECO:0000256" key="1">
    <source>
        <dbReference type="ARBA" id="ARBA00001966"/>
    </source>
</evidence>
<dbReference type="Gene3D" id="3.30.70.20">
    <property type="match status" value="1"/>
</dbReference>
<comment type="caution">
    <text evidence="16">The sequence shown here is derived from an EMBL/GenBank/DDBJ whole genome shotgun (WGS) entry which is preliminary data.</text>
</comment>
<name>A0A507CM70_9FUNG</name>
<evidence type="ECO:0000256" key="6">
    <source>
        <dbReference type="ARBA" id="ARBA00023004"/>
    </source>
</evidence>
<dbReference type="GO" id="GO:0046872">
    <property type="term" value="F:metal ion binding"/>
    <property type="evidence" value="ECO:0007669"/>
    <property type="project" value="UniProtKB-KW"/>
</dbReference>
<keyword evidence="3" id="KW-0004">4Fe-4S</keyword>
<dbReference type="InterPro" id="IPR050123">
    <property type="entry name" value="Prok_molybdopt-oxidoreductase"/>
</dbReference>
<evidence type="ECO:0000256" key="10">
    <source>
        <dbReference type="ARBA" id="ARBA00070722"/>
    </source>
</evidence>
<dbReference type="SUPFAM" id="SSF54862">
    <property type="entry name" value="4Fe-4S ferredoxins"/>
    <property type="match status" value="1"/>
</dbReference>
<evidence type="ECO:0000313" key="17">
    <source>
        <dbReference type="Proteomes" id="UP000317494"/>
    </source>
</evidence>
<dbReference type="InterPro" id="IPR019574">
    <property type="entry name" value="NADH_UbQ_OxRdtase_Gsu_4Fe4S-bd"/>
</dbReference>
<dbReference type="InterPro" id="IPR000283">
    <property type="entry name" value="NADH_UbQ_OxRdtase_75kDa_su_CS"/>
</dbReference>
<dbReference type="FunFam" id="3.30.70.20:FF:000002">
    <property type="entry name" value="NADH-ubiquinone oxidoreductase 75 kDa subunit"/>
    <property type="match status" value="1"/>
</dbReference>
<dbReference type="FunFam" id="3.30.200.210:FF:000002">
    <property type="entry name" value="NADH-ubiquinone oxidoreductase 75 kDa subunit"/>
    <property type="match status" value="1"/>
</dbReference>
<dbReference type="InterPro" id="IPR006963">
    <property type="entry name" value="Mopterin_OxRdtase_4Fe-4S_dom"/>
</dbReference>
<sequence>MAAETAISTNCASNTTIAGSNASAAFSSVQMSKRTVQQVLEEDTYVEAMSEIIERDFFPDLKKVKLQNGYLAAIEEGDIGKARNLGVEIARMRTGQVVSGVNEGSSIGTPLTTATDRTPFSPSQPLAGPLPSQTLSESSQSQLSIQSMSLDTFTSTYTSEDNASFGKILESVNNSRKERYKWAYDKETNQLLLESGRQPMMIENGSNSTSLKTVGTWKHKAKNALMYGPEGFNEVDPAFKSTSRGSDTVKSIQHTNTRIQTAPSSTALLTTSSERIKTDQLWQEMAKATPALFSNGNETPVGERVNGYSYVPSTPTINPSDVPDDELIMTWGDVAGTPLLLDTMGLEADDGKGPKFRMDPTPRRDQIGYALAEKSNKRMRSTKSDGGMKNSARSGIVTPRTPHSPNMFAKPLPKAFAAKLGASGSGGVDAQLRASYSPVVKSGGRQNASGNKRTVSPPIGTQRGRTIHRMHSVLSIRALAHRLSARSFSTALPRRAEIEVFIDGKGVKIEAGSALIQACEKAGVDIPRFCYHERLSVAGNCRMCLVELEKSPKPVASCAMPAMPGMKVKTNTPMVKKAREGVMEFLLANHPLDCPVCDQGGECDLQDQSVRYGSDRSRFAEPDGKRAVEDKDLGPLVKTVMTRCIHCTRCVRFSNEVAGATEMGSSGRGNDIQIGTYVEKTLNTEMSGNIIDLCPVGALTSKPYAFTSRPWELKKTESIDVLDAVGCNIRVDSRGLEVMRVVPRLNDDINEEWIADKTRFAYDGLKRQRLTTPLVKKGDEFVPASWPEALEKISDGLQNVDGSQIMGVAGQLADAESLVALKDFLNKVGCENLRLDARNFDKLPSGLADLRPSYTFNTTIANVDTIDALLLIGTNPRHEAPIINARIRKAWLNNELEVGLVGAAPPKLNYDYDHISDDPSGLAGLIDGSHPFFEKLRKAKKPMIMVGSAVLEREDAAAVLGHVAKLTEKLKANLLTTDWNGLAILQRAASYTAALDIGFLPSAESTSKRPKFIYLLNADDIRPSDMSADAFVVYQGHHGDNGALYADVILPGSAYTEKSTTYVNTEGRTQTTRAAVPAPAGARDDWKIIRALSEVVGVPLPYDTLSEVRDRMGDVAPGLLVYDTVQSSVFTGLALKQMLNAARSSSGSTEGAFELPVKDYYLSDPISRASSTMARCSQAFTYNQYKPKYSSEWAIAV</sequence>
<dbReference type="SUPFAM" id="SSF54292">
    <property type="entry name" value="2Fe-2S ferredoxin-like"/>
    <property type="match status" value="1"/>
</dbReference>
<comment type="cofactor">
    <cofactor evidence="9">
        <name>[2Fe-2S] cluster</name>
        <dbReference type="ChEBI" id="CHEBI:190135"/>
    </cofactor>
</comment>
<dbReference type="Gene3D" id="3.30.200.210">
    <property type="match status" value="1"/>
</dbReference>
<evidence type="ECO:0000256" key="5">
    <source>
        <dbReference type="ARBA" id="ARBA00022967"/>
    </source>
</evidence>
<dbReference type="Pfam" id="PF13510">
    <property type="entry name" value="Fer2_4"/>
    <property type="match status" value="1"/>
</dbReference>
<feature type="compositionally biased region" description="Polar residues" evidence="12">
    <location>
        <begin position="444"/>
        <end position="454"/>
    </location>
</feature>
<evidence type="ECO:0000256" key="12">
    <source>
        <dbReference type="SAM" id="MobiDB-lite"/>
    </source>
</evidence>
<organism evidence="16 17">
    <name type="scientific">Synchytrium endobioticum</name>
    <dbReference type="NCBI Taxonomy" id="286115"/>
    <lineage>
        <taxon>Eukaryota</taxon>
        <taxon>Fungi</taxon>
        <taxon>Fungi incertae sedis</taxon>
        <taxon>Chytridiomycota</taxon>
        <taxon>Chytridiomycota incertae sedis</taxon>
        <taxon>Chytridiomycetes</taxon>
        <taxon>Synchytriales</taxon>
        <taxon>Synchytriaceae</taxon>
        <taxon>Synchytrium</taxon>
    </lineage>
</organism>
<dbReference type="InterPro" id="IPR010228">
    <property type="entry name" value="NADH_UbQ_OxRdtase_Gsu"/>
</dbReference>
<dbReference type="Pfam" id="PF10588">
    <property type="entry name" value="NADH-G_4Fe-4S_3"/>
    <property type="match status" value="1"/>
</dbReference>
<dbReference type="PROSITE" id="PS51839">
    <property type="entry name" value="4FE4S_HC3"/>
    <property type="match status" value="1"/>
</dbReference>
<dbReference type="InterPro" id="IPR015405">
    <property type="entry name" value="NDUFS1-like_C"/>
</dbReference>
<dbReference type="EMBL" id="QEAN01000326">
    <property type="protein sequence ID" value="TPX40136.1"/>
    <property type="molecule type" value="Genomic_DNA"/>
</dbReference>
<dbReference type="AlphaFoldDB" id="A0A507CM70"/>
<dbReference type="PROSITE" id="PS00643">
    <property type="entry name" value="COMPLEX1_75K_3"/>
    <property type="match status" value="1"/>
</dbReference>
<feature type="region of interest" description="Disordered" evidence="12">
    <location>
        <begin position="440"/>
        <end position="462"/>
    </location>
</feature>
<dbReference type="Pfam" id="PF22117">
    <property type="entry name" value="Fer4_Nqo3"/>
    <property type="match status" value="1"/>
</dbReference>
<feature type="region of interest" description="Disordered" evidence="12">
    <location>
        <begin position="375"/>
        <end position="405"/>
    </location>
</feature>
<dbReference type="Pfam" id="PF09751">
    <property type="entry name" value="Es2"/>
    <property type="match status" value="1"/>
</dbReference>
<dbReference type="SMART" id="SM00929">
    <property type="entry name" value="NADH-G_4Fe-4S_3"/>
    <property type="match status" value="1"/>
</dbReference>
<evidence type="ECO:0000259" key="15">
    <source>
        <dbReference type="PROSITE" id="PS51839"/>
    </source>
</evidence>
<dbReference type="GO" id="GO:0016020">
    <property type="term" value="C:membrane"/>
    <property type="evidence" value="ECO:0007669"/>
    <property type="project" value="InterPro"/>
</dbReference>
<dbReference type="FunFam" id="3.10.20.740:FF:000001">
    <property type="entry name" value="NADH-quinone oxidoreductase subunit G"/>
    <property type="match status" value="1"/>
</dbReference>
<dbReference type="GO" id="GO:0051539">
    <property type="term" value="F:4 iron, 4 sulfur cluster binding"/>
    <property type="evidence" value="ECO:0007669"/>
    <property type="project" value="UniProtKB-KW"/>
</dbReference>
<evidence type="ECO:0000259" key="13">
    <source>
        <dbReference type="PROSITE" id="PS51085"/>
    </source>
</evidence>
<dbReference type="GO" id="GO:0042773">
    <property type="term" value="P:ATP synthesis coupled electron transport"/>
    <property type="evidence" value="ECO:0007669"/>
    <property type="project" value="InterPro"/>
</dbReference>
<evidence type="ECO:0000256" key="3">
    <source>
        <dbReference type="ARBA" id="ARBA00022485"/>
    </source>
</evidence>
<dbReference type="Pfam" id="PF00384">
    <property type="entry name" value="Molybdopterin"/>
    <property type="match status" value="1"/>
</dbReference>
<dbReference type="Proteomes" id="UP000317494">
    <property type="component" value="Unassembled WGS sequence"/>
</dbReference>
<comment type="cofactor">
    <cofactor evidence="1">
        <name>[4Fe-4S] cluster</name>
        <dbReference type="ChEBI" id="CHEBI:49883"/>
    </cofactor>
</comment>
<dbReference type="FunFam" id="3.40.50.740:FF:000012">
    <property type="entry name" value="NADH dehydrogenase [ubiquinone] iron-sulfur protein 1 mitochondrial"/>
    <property type="match status" value="1"/>
</dbReference>
<reference evidence="16 17" key="1">
    <citation type="journal article" date="2019" name="Sci. Rep.">
        <title>Comparative genomics of chytrid fungi reveal insights into the obligate biotrophic and pathogenic lifestyle of Synchytrium endobioticum.</title>
        <authorList>
            <person name="van de Vossenberg B.T.L.H."/>
            <person name="Warris S."/>
            <person name="Nguyen H.D.T."/>
            <person name="van Gent-Pelzer M.P.E."/>
            <person name="Joly D.L."/>
            <person name="van de Geest H.C."/>
            <person name="Bonants P.J.M."/>
            <person name="Smith D.S."/>
            <person name="Levesque C.A."/>
            <person name="van der Lee T.A.J."/>
        </authorList>
    </citation>
    <scope>NUCLEOTIDE SEQUENCE [LARGE SCALE GENOMIC DNA]</scope>
    <source>
        <strain evidence="16 17">MB42</strain>
    </source>
</reference>
<dbReference type="CDD" id="cd02773">
    <property type="entry name" value="MopB_Res-Cmplx1_Nad11"/>
    <property type="match status" value="1"/>
</dbReference>
<dbReference type="Pfam" id="PF22151">
    <property type="entry name" value="Fer4_NDSU1"/>
    <property type="match status" value="1"/>
</dbReference>
<feature type="region of interest" description="Disordered" evidence="12">
    <location>
        <begin position="101"/>
        <end position="140"/>
    </location>
</feature>
<keyword evidence="7" id="KW-0411">Iron-sulfur</keyword>
<dbReference type="CDD" id="cd00207">
    <property type="entry name" value="fer2"/>
    <property type="match status" value="1"/>
</dbReference>
<dbReference type="Gene3D" id="3.10.20.740">
    <property type="match status" value="1"/>
</dbReference>
<keyword evidence="8" id="KW-0520">NAD</keyword>
<protein>
    <recommendedName>
        <fullName evidence="10">NADH-ubiquinone oxidoreductase 78 kDa subunit, mitochondrial</fullName>
    </recommendedName>
</protein>
<dbReference type="InterPro" id="IPR019148">
    <property type="entry name" value="Nuclear_protein_DGCR14_ESS-2"/>
</dbReference>
<dbReference type="InterPro" id="IPR001041">
    <property type="entry name" value="2Fe-2S_ferredoxin-type"/>
</dbReference>
<accession>A0A507CM70</accession>
<dbReference type="Gene3D" id="3.40.50.740">
    <property type="match status" value="1"/>
</dbReference>
<keyword evidence="5" id="KW-1278">Translocase</keyword>
<feature type="domain" description="2Fe-2S ferredoxin-type" evidence="13">
    <location>
        <begin position="496"/>
        <end position="574"/>
    </location>
</feature>
<dbReference type="VEuPathDB" id="FungiDB:SeMB42_g06138"/>
<evidence type="ECO:0000256" key="7">
    <source>
        <dbReference type="ARBA" id="ARBA00023014"/>
    </source>
</evidence>
<feature type="domain" description="4Fe-4S His(Cys)3-ligated-type" evidence="15">
    <location>
        <begin position="574"/>
        <end position="613"/>
    </location>
</feature>
<comment type="similarity">
    <text evidence="2 11">Belongs to the complex I 75 kDa subunit family.</text>
</comment>
<dbReference type="PROSITE" id="PS51085">
    <property type="entry name" value="2FE2S_FER_2"/>
    <property type="match status" value="1"/>
</dbReference>
<dbReference type="NCBIfam" id="TIGR01973">
    <property type="entry name" value="NuoG"/>
    <property type="match status" value="1"/>
</dbReference>
<keyword evidence="17" id="KW-1185">Reference proteome</keyword>
<dbReference type="PROSITE" id="PS51669">
    <property type="entry name" value="4FE4S_MOW_BIS_MGD"/>
    <property type="match status" value="1"/>
</dbReference>
<evidence type="ECO:0000256" key="2">
    <source>
        <dbReference type="ARBA" id="ARBA00005404"/>
    </source>
</evidence>
<dbReference type="STRING" id="286115.A0A507CM70"/>
<dbReference type="Pfam" id="PF09326">
    <property type="entry name" value="NADH_dhqG_C"/>
    <property type="match status" value="1"/>
</dbReference>
<dbReference type="InterPro" id="IPR036010">
    <property type="entry name" value="2Fe-2S_ferredoxin-like_sf"/>
</dbReference>
<dbReference type="PANTHER" id="PTHR43105:SF13">
    <property type="entry name" value="NADH-UBIQUINONE OXIDOREDUCTASE 75 KDA SUBUNIT, MITOCHONDRIAL"/>
    <property type="match status" value="1"/>
</dbReference>
<dbReference type="PANTHER" id="PTHR43105">
    <property type="entry name" value="RESPIRATORY NITRATE REDUCTASE"/>
    <property type="match status" value="1"/>
</dbReference>
<feature type="compositionally biased region" description="Polar residues" evidence="12">
    <location>
        <begin position="101"/>
        <end position="124"/>
    </location>
</feature>
<dbReference type="InterPro" id="IPR054351">
    <property type="entry name" value="NADH_UbQ_OxRdtase_ferredoxin"/>
</dbReference>
<dbReference type="GO" id="GO:0016651">
    <property type="term" value="F:oxidoreductase activity, acting on NAD(P)H"/>
    <property type="evidence" value="ECO:0007669"/>
    <property type="project" value="InterPro"/>
</dbReference>
<feature type="compositionally biased region" description="Low complexity" evidence="12">
    <location>
        <begin position="130"/>
        <end position="140"/>
    </location>
</feature>
<evidence type="ECO:0000256" key="11">
    <source>
        <dbReference type="RuleBase" id="RU004523"/>
    </source>
</evidence>
<gene>
    <name evidence="16" type="ORF">SeMB42_g06138</name>
</gene>
<evidence type="ECO:0000256" key="4">
    <source>
        <dbReference type="ARBA" id="ARBA00022723"/>
    </source>
</evidence>
<feature type="domain" description="4Fe-4S Mo/W bis-MGD-type" evidence="14">
    <location>
        <begin position="713"/>
        <end position="769"/>
    </location>
</feature>
<keyword evidence="4" id="KW-0479">Metal-binding</keyword>
<evidence type="ECO:0000313" key="16">
    <source>
        <dbReference type="EMBL" id="TPX40136.1"/>
    </source>
</evidence>
<keyword evidence="6" id="KW-0408">Iron</keyword>
<evidence type="ECO:0000256" key="8">
    <source>
        <dbReference type="ARBA" id="ARBA00023027"/>
    </source>
</evidence>
<dbReference type="InterPro" id="IPR006656">
    <property type="entry name" value="Mopterin_OxRdtase"/>
</dbReference>
<evidence type="ECO:0000256" key="9">
    <source>
        <dbReference type="ARBA" id="ARBA00034078"/>
    </source>
</evidence>
<dbReference type="PROSITE" id="PS00642">
    <property type="entry name" value="COMPLEX1_75K_2"/>
    <property type="match status" value="1"/>
</dbReference>
<dbReference type="PROSITE" id="PS00641">
    <property type="entry name" value="COMPLEX1_75K_1"/>
    <property type="match status" value="1"/>
</dbReference>
<proteinExistence type="inferred from homology"/>
<dbReference type="GO" id="GO:0008137">
    <property type="term" value="F:NADH dehydrogenase (ubiquinone) activity"/>
    <property type="evidence" value="ECO:0007669"/>
    <property type="project" value="InterPro"/>
</dbReference>
<evidence type="ECO:0000259" key="14">
    <source>
        <dbReference type="PROSITE" id="PS51669"/>
    </source>
</evidence>